<proteinExistence type="predicted"/>
<dbReference type="AlphaFoldDB" id="A0A939J9K9"/>
<sequence length="215" mass="24002">MPIQLELRVTAGTPVQCGRDYYWSVIRDLGKENHFTRAEIAKRANDPLDKGIDDFLRRLKKAGYIETVDTIEGTYGLETHKGKIRREVYRLLRRPSATPILNQDGTAGVLGLGQLNMWTAMRSLPQFTKQELAVTSSTDDVLVTVKSAQSYAGLLEKTGYLQVLRPGGAAVARIWRLKPSMNTGPDAPKILKSKMVYDPNRREIMGRPLAQECAA</sequence>
<keyword evidence="2" id="KW-1185">Reference proteome</keyword>
<comment type="caution">
    <text evidence="1">The sequence shown here is derived from an EMBL/GenBank/DDBJ whole genome shotgun (WGS) entry which is preliminary data.</text>
</comment>
<dbReference type="EMBL" id="JAFLNF010000005">
    <property type="protein sequence ID" value="MBO0346014.1"/>
    <property type="molecule type" value="Genomic_DNA"/>
</dbReference>
<dbReference type="RefSeq" id="WP_206941156.1">
    <property type="nucleotide sequence ID" value="NZ_JAFLNF010000005.1"/>
</dbReference>
<evidence type="ECO:0000313" key="2">
    <source>
        <dbReference type="Proteomes" id="UP000664779"/>
    </source>
</evidence>
<accession>A0A939J9K9</accession>
<evidence type="ECO:0000313" key="1">
    <source>
        <dbReference type="EMBL" id="MBO0346014.1"/>
    </source>
</evidence>
<protein>
    <submittedName>
        <fullName evidence="1">Uncharacterized protein</fullName>
    </submittedName>
</protein>
<name>A0A939J9K9_9HYPH</name>
<reference evidence="1" key="1">
    <citation type="submission" date="2021-03" db="EMBL/GenBank/DDBJ databases">
        <title>Roseibium sp. CAU 1637 isolated from Incheon.</title>
        <authorList>
            <person name="Kim W."/>
        </authorList>
    </citation>
    <scope>NUCLEOTIDE SEQUENCE</scope>
    <source>
        <strain evidence="1">CAU 1637</strain>
    </source>
</reference>
<organism evidence="1 2">
    <name type="scientific">Roseibium limicola</name>
    <dbReference type="NCBI Taxonomy" id="2816037"/>
    <lineage>
        <taxon>Bacteria</taxon>
        <taxon>Pseudomonadati</taxon>
        <taxon>Pseudomonadota</taxon>
        <taxon>Alphaproteobacteria</taxon>
        <taxon>Hyphomicrobiales</taxon>
        <taxon>Stappiaceae</taxon>
        <taxon>Roseibium</taxon>
    </lineage>
</organism>
<gene>
    <name evidence="1" type="ORF">J0X15_12340</name>
</gene>
<dbReference type="Proteomes" id="UP000664779">
    <property type="component" value="Unassembled WGS sequence"/>
</dbReference>